<dbReference type="AlphaFoldDB" id="A0A0E3R1U6"/>
<keyword evidence="3" id="KW-0479">Metal-binding</keyword>
<keyword evidence="2" id="KW-0004">4Fe-4S</keyword>
<keyword evidence="5" id="KW-0411">Iron-sulfur</keyword>
<dbReference type="InterPro" id="IPR051208">
    <property type="entry name" value="Class-I_Fumarase/Tartrate_DH"/>
</dbReference>
<dbReference type="GO" id="GO:0051539">
    <property type="term" value="F:4 iron, 4 sulfur cluster binding"/>
    <property type="evidence" value="ECO:0007669"/>
    <property type="project" value="UniProtKB-KW"/>
</dbReference>
<dbReference type="GO" id="GO:0004333">
    <property type="term" value="F:fumarate hydratase activity"/>
    <property type="evidence" value="ECO:0007669"/>
    <property type="project" value="UniProtKB-EC"/>
</dbReference>
<evidence type="ECO:0000256" key="3">
    <source>
        <dbReference type="ARBA" id="ARBA00022723"/>
    </source>
</evidence>
<dbReference type="HOGENOM" id="CLU_041245_0_0_2"/>
<proteinExistence type="inferred from homology"/>
<evidence type="ECO:0000256" key="1">
    <source>
        <dbReference type="ARBA" id="ARBA00008876"/>
    </source>
</evidence>
<evidence type="ECO:0000256" key="5">
    <source>
        <dbReference type="ARBA" id="ARBA00023014"/>
    </source>
</evidence>
<organism evidence="8 9">
    <name type="scientific">Methanosarcina barkeri 227</name>
    <dbReference type="NCBI Taxonomy" id="1434106"/>
    <lineage>
        <taxon>Archaea</taxon>
        <taxon>Methanobacteriati</taxon>
        <taxon>Methanobacteriota</taxon>
        <taxon>Stenosarchaea group</taxon>
        <taxon>Methanomicrobia</taxon>
        <taxon>Methanosarcinales</taxon>
        <taxon>Methanosarcinaceae</taxon>
        <taxon>Methanosarcina</taxon>
    </lineage>
</organism>
<evidence type="ECO:0000256" key="4">
    <source>
        <dbReference type="ARBA" id="ARBA00023004"/>
    </source>
</evidence>
<dbReference type="InterPro" id="IPR004646">
    <property type="entry name" value="Fe-S_hydro-lyase_TtdA-typ_cat"/>
</dbReference>
<dbReference type="EC" id="4.2.1.2" evidence="8"/>
<evidence type="ECO:0000256" key="6">
    <source>
        <dbReference type="ARBA" id="ARBA00023239"/>
    </source>
</evidence>
<dbReference type="NCBIfam" id="TIGR00722">
    <property type="entry name" value="ttdA_fumA_fumB"/>
    <property type="match status" value="1"/>
</dbReference>
<dbReference type="PANTHER" id="PTHR30389:SF17">
    <property type="entry name" value="L(+)-TARTRATE DEHYDRATASE SUBUNIT ALPHA-RELATED"/>
    <property type="match status" value="1"/>
</dbReference>
<protein>
    <submittedName>
        <fullName evidence="8">Fumarate hydratase class I, aerobic</fullName>
        <ecNumber evidence="8">4.2.1.2</ecNumber>
        <ecNumber evidence="8">4.2.1.32</ecNumber>
    </submittedName>
</protein>
<dbReference type="Proteomes" id="UP000033079">
    <property type="component" value="Chromosome"/>
</dbReference>
<sequence length="333" mass="35979">MWAARYLNVKNKKAFRNLSHKALTVYPVQDIYSCLPFVLKSSFLLYNGDLLSTKISRESFIRSIADLLRKTETELPDDVVNAIRKAEAAEENQVAKFQLRAILKNLEIAKKHRVPMCQDTGIMIFFAEIGSEFQPGFDLEAAIREAVILATAEIPLRPNAVDPLTRKNSGNNTGVGIPDIHWKIVPGNQLKITAAPKGAGSENMSSLRMFNPTETGSIKNFVLETIVNAGGMPCPPLTIGIGIGGSFDAAARLAKESLLEPLDAPIEGLEREIFEAVNALGIGCMGLGGSTTALAVRVKKAHCHTASLPVAVNIQCWANRHASVVFGGMSNGI</sequence>
<evidence type="ECO:0000256" key="2">
    <source>
        <dbReference type="ARBA" id="ARBA00022485"/>
    </source>
</evidence>
<evidence type="ECO:0000313" key="9">
    <source>
        <dbReference type="Proteomes" id="UP000033079"/>
    </source>
</evidence>
<dbReference type="EMBL" id="CP009530">
    <property type="protein sequence ID" value="AKB57342.1"/>
    <property type="molecule type" value="Genomic_DNA"/>
</dbReference>
<reference evidence="8 9" key="1">
    <citation type="submission" date="2014-07" db="EMBL/GenBank/DDBJ databases">
        <title>Methanogenic archaea and the global carbon cycle.</title>
        <authorList>
            <person name="Henriksen J.R."/>
            <person name="Luke J."/>
            <person name="Reinhart S."/>
            <person name="Benedict M.N."/>
            <person name="Youngblut N.D."/>
            <person name="Metcalf M.E."/>
            <person name="Whitaker R.J."/>
            <person name="Metcalf W.W."/>
        </authorList>
    </citation>
    <scope>NUCLEOTIDE SEQUENCE [LARGE SCALE GENOMIC DNA]</scope>
    <source>
        <strain evidence="8 9">227</strain>
    </source>
</reference>
<dbReference type="Pfam" id="PF05681">
    <property type="entry name" value="Fumerase"/>
    <property type="match status" value="1"/>
</dbReference>
<name>A0A0E3R1U6_METBA</name>
<gene>
    <name evidence="8" type="ORF">MSBR2_0826</name>
</gene>
<evidence type="ECO:0000313" key="8">
    <source>
        <dbReference type="EMBL" id="AKB57342.1"/>
    </source>
</evidence>
<dbReference type="KEGG" id="mbar:MSBR2_0826"/>
<keyword evidence="4" id="KW-0408">Iron</keyword>
<evidence type="ECO:0000259" key="7">
    <source>
        <dbReference type="Pfam" id="PF05681"/>
    </source>
</evidence>
<dbReference type="EC" id="4.2.1.32" evidence="8"/>
<dbReference type="GO" id="GO:0008730">
    <property type="term" value="F:L(+)-tartrate dehydratase activity"/>
    <property type="evidence" value="ECO:0007669"/>
    <property type="project" value="UniProtKB-EC"/>
</dbReference>
<dbReference type="NCBIfam" id="NF004885">
    <property type="entry name" value="PRK06246.1"/>
    <property type="match status" value="1"/>
</dbReference>
<accession>A0A0E3R1U6</accession>
<dbReference type="PATRIC" id="fig|1434106.5.peg.1048"/>
<dbReference type="GO" id="GO:0046872">
    <property type="term" value="F:metal ion binding"/>
    <property type="evidence" value="ECO:0007669"/>
    <property type="project" value="UniProtKB-KW"/>
</dbReference>
<comment type="similarity">
    <text evidence="1">Belongs to the class-I fumarase family.</text>
</comment>
<keyword evidence="6 8" id="KW-0456">Lyase</keyword>
<feature type="domain" description="Fe-S hydro-lyase tartrate dehydratase alpha-type catalytic" evidence="7">
    <location>
        <begin position="63"/>
        <end position="324"/>
    </location>
</feature>
<dbReference type="PANTHER" id="PTHR30389">
    <property type="entry name" value="FUMARATE HYDRATASE-RELATED"/>
    <property type="match status" value="1"/>
</dbReference>